<name>A0A382GNI3_9ZZZZ</name>
<dbReference type="Gene3D" id="3.40.50.720">
    <property type="entry name" value="NAD(P)-binding Rossmann-like Domain"/>
    <property type="match status" value="1"/>
</dbReference>
<dbReference type="Pfam" id="PF13380">
    <property type="entry name" value="CoA_binding_2"/>
    <property type="match status" value="1"/>
</dbReference>
<protein>
    <recommendedName>
        <fullName evidence="1">CoA-binding domain-containing protein</fullName>
    </recommendedName>
</protein>
<dbReference type="EMBL" id="UINC01056535">
    <property type="protein sequence ID" value="SVB76688.1"/>
    <property type="molecule type" value="Genomic_DNA"/>
</dbReference>
<dbReference type="InterPro" id="IPR003781">
    <property type="entry name" value="CoA-bd"/>
</dbReference>
<feature type="domain" description="CoA-binding" evidence="1">
    <location>
        <begin position="1"/>
        <end position="94"/>
    </location>
</feature>
<reference evidence="2" key="1">
    <citation type="submission" date="2018-05" db="EMBL/GenBank/DDBJ databases">
        <authorList>
            <person name="Lanie J.A."/>
            <person name="Ng W.-L."/>
            <person name="Kazmierczak K.M."/>
            <person name="Andrzejewski T.M."/>
            <person name="Davidsen T.M."/>
            <person name="Wayne K.J."/>
            <person name="Tettelin H."/>
            <person name="Glass J.I."/>
            <person name="Rusch D."/>
            <person name="Podicherti R."/>
            <person name="Tsui H.-C.T."/>
            <person name="Winkler M.E."/>
        </authorList>
    </citation>
    <scope>NUCLEOTIDE SEQUENCE</scope>
</reference>
<dbReference type="InterPro" id="IPR036291">
    <property type="entry name" value="NAD(P)-bd_dom_sf"/>
</dbReference>
<dbReference type="PANTHER" id="PTHR33303:SF2">
    <property type="entry name" value="COA-BINDING DOMAIN-CONTAINING PROTEIN"/>
    <property type="match status" value="1"/>
</dbReference>
<proteinExistence type="predicted"/>
<dbReference type="PANTHER" id="PTHR33303">
    <property type="entry name" value="CYTOPLASMIC PROTEIN-RELATED"/>
    <property type="match status" value="1"/>
</dbReference>
<evidence type="ECO:0000259" key="1">
    <source>
        <dbReference type="SMART" id="SM00881"/>
    </source>
</evidence>
<feature type="non-terminal residue" evidence="2">
    <location>
        <position position="110"/>
    </location>
</feature>
<evidence type="ECO:0000313" key="2">
    <source>
        <dbReference type="EMBL" id="SVB76688.1"/>
    </source>
</evidence>
<dbReference type="SMART" id="SM00881">
    <property type="entry name" value="CoA_binding"/>
    <property type="match status" value="1"/>
</dbReference>
<organism evidence="2">
    <name type="scientific">marine metagenome</name>
    <dbReference type="NCBI Taxonomy" id="408172"/>
    <lineage>
        <taxon>unclassified sequences</taxon>
        <taxon>metagenomes</taxon>
        <taxon>ecological metagenomes</taxon>
    </lineage>
</organism>
<gene>
    <name evidence="2" type="ORF">METZ01_LOCUS229542</name>
</gene>
<sequence length="110" mass="11693">MTTVAVIGASNDRRKFGNKAVRAFLRSGYSVIPVNPRLAAAGEMVEGCATYATVLDIPHDVDLATLYVQPGIGRTVIATIAEKKIPELWINPGAESEELVTAANEQGILV</sequence>
<accession>A0A382GNI3</accession>
<dbReference type="AlphaFoldDB" id="A0A382GNI3"/>
<dbReference type="SUPFAM" id="SSF51735">
    <property type="entry name" value="NAD(P)-binding Rossmann-fold domains"/>
    <property type="match status" value="1"/>
</dbReference>